<evidence type="ECO:0000313" key="6">
    <source>
        <dbReference type="Proteomes" id="UP000613160"/>
    </source>
</evidence>
<dbReference type="PANTHER" id="PTHR20861">
    <property type="entry name" value="HOMOSERINE/4-DIPHOSPHOCYTIDYL-2-C-METHYL-D-ERYTHRITOL KINASE"/>
    <property type="match status" value="1"/>
</dbReference>
<dbReference type="InterPro" id="IPR006204">
    <property type="entry name" value="GHMP_kinase_N_dom"/>
</dbReference>
<dbReference type="Gene3D" id="3.30.230.10">
    <property type="match status" value="1"/>
</dbReference>
<reference evidence="5" key="1">
    <citation type="journal article" date="2014" name="Int. J. Syst. Evol. Microbiol.">
        <title>Complete genome sequence of Corynebacterium casei LMG S-19264T (=DSM 44701T), isolated from a smear-ripened cheese.</title>
        <authorList>
            <consortium name="US DOE Joint Genome Institute (JGI-PGF)"/>
            <person name="Walter F."/>
            <person name="Albersmeier A."/>
            <person name="Kalinowski J."/>
            <person name="Ruckert C."/>
        </authorList>
    </citation>
    <scope>NUCLEOTIDE SEQUENCE</scope>
    <source>
        <strain evidence="5">CGMCC 1.15493</strain>
    </source>
</reference>
<dbReference type="Pfam" id="PF00288">
    <property type="entry name" value="GHMP_kinases_N"/>
    <property type="match status" value="1"/>
</dbReference>
<dbReference type="InterPro" id="IPR020568">
    <property type="entry name" value="Ribosomal_Su5_D2-typ_SF"/>
</dbReference>
<keyword evidence="1" id="KW-0808">Transferase</keyword>
<dbReference type="InterPro" id="IPR013750">
    <property type="entry name" value="GHMP_kinase_C_dom"/>
</dbReference>
<evidence type="ECO:0000259" key="4">
    <source>
        <dbReference type="Pfam" id="PF08544"/>
    </source>
</evidence>
<evidence type="ECO:0000259" key="3">
    <source>
        <dbReference type="Pfam" id="PF00288"/>
    </source>
</evidence>
<dbReference type="InterPro" id="IPR014721">
    <property type="entry name" value="Ribsml_uS5_D2-typ_fold_subgr"/>
</dbReference>
<accession>A0A916YAL9</accession>
<dbReference type="AlphaFoldDB" id="A0A916YAL9"/>
<keyword evidence="6" id="KW-1185">Reference proteome</keyword>
<dbReference type="NCBIfam" id="TIGR00144">
    <property type="entry name" value="beta_RFAP_syn"/>
    <property type="match status" value="1"/>
</dbReference>
<dbReference type="EMBL" id="BMJJ01000013">
    <property type="protein sequence ID" value="GGD36416.1"/>
    <property type="molecule type" value="Genomic_DNA"/>
</dbReference>
<dbReference type="PANTHER" id="PTHR20861:SF6">
    <property type="entry name" value="BETA-RIBOFURANOSYLPHENOL 5'-PHOSPHATE SYNTHASE"/>
    <property type="match status" value="1"/>
</dbReference>
<comment type="caution">
    <text evidence="5">The sequence shown here is derived from an EMBL/GenBank/DDBJ whole genome shotgun (WGS) entry which is preliminary data.</text>
</comment>
<evidence type="ECO:0000313" key="5">
    <source>
        <dbReference type="EMBL" id="GGD36416.1"/>
    </source>
</evidence>
<keyword evidence="2" id="KW-0418">Kinase</keyword>
<dbReference type="GO" id="GO:0016301">
    <property type="term" value="F:kinase activity"/>
    <property type="evidence" value="ECO:0007669"/>
    <property type="project" value="UniProtKB-KW"/>
</dbReference>
<evidence type="ECO:0000256" key="2">
    <source>
        <dbReference type="ARBA" id="ARBA00022777"/>
    </source>
</evidence>
<dbReference type="Pfam" id="PF08544">
    <property type="entry name" value="GHMP_kinases_C"/>
    <property type="match status" value="1"/>
</dbReference>
<feature type="domain" description="GHMP kinase C-terminal" evidence="4">
    <location>
        <begin position="211"/>
        <end position="297"/>
    </location>
</feature>
<organism evidence="5 6">
    <name type="scientific">Aureimonas glaciei</name>
    <dbReference type="NCBI Taxonomy" id="1776957"/>
    <lineage>
        <taxon>Bacteria</taxon>
        <taxon>Pseudomonadati</taxon>
        <taxon>Pseudomonadota</taxon>
        <taxon>Alphaproteobacteria</taxon>
        <taxon>Hyphomicrobiales</taxon>
        <taxon>Aurantimonadaceae</taxon>
        <taxon>Aureimonas</taxon>
    </lineage>
</organism>
<dbReference type="InterPro" id="IPR004422">
    <property type="entry name" value="RFAP_synthase"/>
</dbReference>
<name>A0A916YAL9_9HYPH</name>
<dbReference type="RefSeq" id="WP_188854632.1">
    <property type="nucleotide sequence ID" value="NZ_BMJJ01000013.1"/>
</dbReference>
<protein>
    <submittedName>
        <fullName evidence="5">Beta-ribofuranosylaminobenzene 5'-phosphate synthase</fullName>
    </submittedName>
</protein>
<feature type="domain" description="GHMP kinase N-terminal" evidence="3">
    <location>
        <begin position="68"/>
        <end position="122"/>
    </location>
</feature>
<dbReference type="GO" id="GO:0005524">
    <property type="term" value="F:ATP binding"/>
    <property type="evidence" value="ECO:0007669"/>
    <property type="project" value="InterPro"/>
</dbReference>
<evidence type="ECO:0000256" key="1">
    <source>
        <dbReference type="ARBA" id="ARBA00022679"/>
    </source>
</evidence>
<gene>
    <name evidence="5" type="ORF">GCM10011335_44250</name>
</gene>
<reference evidence="5" key="2">
    <citation type="submission" date="2020-09" db="EMBL/GenBank/DDBJ databases">
        <authorList>
            <person name="Sun Q."/>
            <person name="Zhou Y."/>
        </authorList>
    </citation>
    <scope>NUCLEOTIDE SEQUENCE</scope>
    <source>
        <strain evidence="5">CGMCC 1.15493</strain>
    </source>
</reference>
<dbReference type="PIRSF" id="PIRSF004884">
    <property type="entry name" value="Sugar_kin_arch"/>
    <property type="match status" value="1"/>
</dbReference>
<dbReference type="Proteomes" id="UP000613160">
    <property type="component" value="Unassembled WGS sequence"/>
</dbReference>
<dbReference type="SUPFAM" id="SSF54211">
    <property type="entry name" value="Ribosomal protein S5 domain 2-like"/>
    <property type="match status" value="1"/>
</dbReference>
<proteinExistence type="predicted"/>
<sequence length="320" mass="33241">MKSDVVNVLAPARLHLGFLDMNGSLGRLFGGIGMAVSAPATRLTLTRAGATTVEGPDRTRARWHLEAIRSHLSISYEHHHLVIHEVIPSHSGLGSGTQIALAVAAAVRTLEGLPLDPDGDAEFLGRGNRSGVGAGFFLNGGVLVDGGKGKTAAPPPVIARLPFPPAWRVILVLDPSLKGLAGSAEVDAFAALPAFPERDAADICRLVLMQALPALAEADITGFGAAISDIQRRVGQHFTPAQGGPFASRQVGEAIMALGALGAHGLGQSSWGPTGFAFAASAEEAEHLVRRLKEGGKTEGLDIRIVEGRNDGARIETPGR</sequence>